<dbReference type="Proteomes" id="UP001145114">
    <property type="component" value="Unassembled WGS sequence"/>
</dbReference>
<comment type="caution">
    <text evidence="1">The sequence shown here is derived from an EMBL/GenBank/DDBJ whole genome shotgun (WGS) entry which is preliminary data.</text>
</comment>
<evidence type="ECO:0000313" key="1">
    <source>
        <dbReference type="EMBL" id="KAJ1675163.1"/>
    </source>
</evidence>
<reference evidence="1" key="1">
    <citation type="submission" date="2022-06" db="EMBL/GenBank/DDBJ databases">
        <title>Phylogenomic reconstructions and comparative analyses of Kickxellomycotina fungi.</title>
        <authorList>
            <person name="Reynolds N.K."/>
            <person name="Stajich J.E."/>
            <person name="Barry K."/>
            <person name="Grigoriev I.V."/>
            <person name="Crous P."/>
            <person name="Smith M.E."/>
        </authorList>
    </citation>
    <scope>NUCLEOTIDE SEQUENCE</scope>
    <source>
        <strain evidence="1">RSA 2271</strain>
    </source>
</reference>
<sequence length="161" mass="17527">MSEIVWDTEKDLAFLQASLGLKPVGGDDEQHRPLFTQDTADTDDINFWRKNIYEFSLPWQEFGEMMMERTGATLDEDQDDSTSVAAADAVSTISSVKVESPDADAESTFGEQQPATPAPSKKRKTKPGSGATATTTPAAKGRAKAPKSAQSLRKRTTKSRN</sequence>
<name>A0ACC1HF00_9FUNG</name>
<evidence type="ECO:0000313" key="2">
    <source>
        <dbReference type="Proteomes" id="UP001145114"/>
    </source>
</evidence>
<dbReference type="EMBL" id="JAMZIH010005450">
    <property type="protein sequence ID" value="KAJ1675163.1"/>
    <property type="molecule type" value="Genomic_DNA"/>
</dbReference>
<proteinExistence type="predicted"/>
<protein>
    <submittedName>
        <fullName evidence="1">Uncharacterized protein</fullName>
    </submittedName>
</protein>
<accession>A0ACC1HF00</accession>
<keyword evidence="2" id="KW-1185">Reference proteome</keyword>
<gene>
    <name evidence="1" type="ORF">EV182_001805</name>
</gene>
<organism evidence="1 2">
    <name type="scientific">Spiromyces aspiralis</name>
    <dbReference type="NCBI Taxonomy" id="68401"/>
    <lineage>
        <taxon>Eukaryota</taxon>
        <taxon>Fungi</taxon>
        <taxon>Fungi incertae sedis</taxon>
        <taxon>Zoopagomycota</taxon>
        <taxon>Kickxellomycotina</taxon>
        <taxon>Kickxellomycetes</taxon>
        <taxon>Kickxellales</taxon>
        <taxon>Kickxellaceae</taxon>
        <taxon>Spiromyces</taxon>
    </lineage>
</organism>